<name>A0ABM9HZZ5_9GAMM</name>
<evidence type="ECO:0000313" key="1">
    <source>
        <dbReference type="EMBL" id="CAI8799505.1"/>
    </source>
</evidence>
<organism evidence="1 2">
    <name type="scientific">Methylocaldum szegediense</name>
    <dbReference type="NCBI Taxonomy" id="73780"/>
    <lineage>
        <taxon>Bacteria</taxon>
        <taxon>Pseudomonadati</taxon>
        <taxon>Pseudomonadota</taxon>
        <taxon>Gammaproteobacteria</taxon>
        <taxon>Methylococcales</taxon>
        <taxon>Methylococcaceae</taxon>
        <taxon>Methylocaldum</taxon>
    </lineage>
</organism>
<keyword evidence="2" id="KW-1185">Reference proteome</keyword>
<reference evidence="1 2" key="1">
    <citation type="submission" date="2023-03" db="EMBL/GenBank/DDBJ databases">
        <authorList>
            <person name="Pearce D."/>
        </authorList>
    </citation>
    <scope>NUCLEOTIDE SEQUENCE [LARGE SCALE GENOMIC DNA]</scope>
    <source>
        <strain evidence="1">Msz</strain>
    </source>
</reference>
<dbReference type="Proteomes" id="UP001162030">
    <property type="component" value="Chromosome"/>
</dbReference>
<gene>
    <name evidence="1" type="ORF">MSZNOR_1562</name>
</gene>
<accession>A0ABM9HZZ5</accession>
<dbReference type="EMBL" id="OX458333">
    <property type="protein sequence ID" value="CAI8799505.1"/>
    <property type="molecule type" value="Genomic_DNA"/>
</dbReference>
<sequence>MERPIGITFENGARQTQDTVTLLPQTAQPTTITHSRSTAPNTLASKPLSRWRELGPFTLQILLE</sequence>
<protein>
    <submittedName>
        <fullName evidence="1">Uncharacterized protein</fullName>
    </submittedName>
</protein>
<proteinExistence type="predicted"/>
<evidence type="ECO:0000313" key="2">
    <source>
        <dbReference type="Proteomes" id="UP001162030"/>
    </source>
</evidence>